<comment type="caution">
    <text evidence="3">The sequence shown here is derived from an EMBL/GenBank/DDBJ whole genome shotgun (WGS) entry which is preliminary data.</text>
</comment>
<dbReference type="AlphaFoldDB" id="A0A4Q5ANR4"/>
<keyword evidence="2" id="KW-1133">Transmembrane helix</keyword>
<accession>A0A4Q5ANR4</accession>
<feature type="compositionally biased region" description="Low complexity" evidence="1">
    <location>
        <begin position="225"/>
        <end position="243"/>
    </location>
</feature>
<evidence type="ECO:0000313" key="3">
    <source>
        <dbReference type="EMBL" id="RYQ31855.1"/>
    </source>
</evidence>
<dbReference type="EMBL" id="RYUT01000001">
    <property type="protein sequence ID" value="RYQ31855.1"/>
    <property type="molecule type" value="Genomic_DNA"/>
</dbReference>
<feature type="transmembrane region" description="Helical" evidence="2">
    <location>
        <begin position="6"/>
        <end position="23"/>
    </location>
</feature>
<sequence>MEYESLSTIVVLVIIGIIMAVWLPKRTVNGMKQVVKHRSDRYSSSLHLVSEESGTRFSDVRTPQAKGAIMPATQTDHEKNRAYIAQVRGLRRAAARRRRWLAGGLLAAAVVVLVLAIALHFSPFYALIPAALCAVVCALGVRASKQARAWEAKMAAKERDRKRKTAAVAKRAAKQRAQQAAAQVAAAAPHEEDARTDVLEQREIRRALHQGRIEQQEALARRQAELAAQSKAQPAQPAAAKSAEQPAVVSENHRMHAQLVVRDHDTAYPLDETNELSRVSPASAVDAFDMAVNQDLISFSLGSPRNGVEIEQDDALSLEIKSTRQVAKATPRAAEPNAESVPAASDAAEPAEESGQTDAKAAQPNRAAVNDSVAFHETEASAAVEAPDETSDSLGSSLETILARRNG</sequence>
<feature type="transmembrane region" description="Helical" evidence="2">
    <location>
        <begin position="100"/>
        <end position="118"/>
    </location>
</feature>
<reference evidence="3 4" key="1">
    <citation type="submission" date="2018-12" db="EMBL/GenBank/DDBJ databases">
        <title>Unveiling genomic diversity among members of the Bifidobacterium pseudolongum species, a widely distributed gut commensal of the animal kingdom.</title>
        <authorList>
            <person name="Lugli G.A."/>
            <person name="Duranti S."/>
            <person name="Albert K."/>
            <person name="Mancabelli L."/>
            <person name="Napoli S."/>
            <person name="Viappiani A."/>
            <person name="Anzalone R."/>
            <person name="Longhi G."/>
            <person name="Milani C."/>
            <person name="Turroni F."/>
            <person name="Alessandri G."/>
            <person name="Sela D.A."/>
            <person name="Van Sinderen D."/>
            <person name="Ventura M."/>
        </authorList>
    </citation>
    <scope>NUCLEOTIDE SEQUENCE [LARGE SCALE GENOMIC DNA]</scope>
    <source>
        <strain evidence="3 4">2017B</strain>
    </source>
</reference>
<keyword evidence="2" id="KW-0472">Membrane</keyword>
<evidence type="ECO:0000313" key="4">
    <source>
        <dbReference type="Proteomes" id="UP000291920"/>
    </source>
</evidence>
<dbReference type="Proteomes" id="UP000291920">
    <property type="component" value="Unassembled WGS sequence"/>
</dbReference>
<name>A0A4Q5ANR4_9BIFI</name>
<organism evidence="3 4">
    <name type="scientific">Bifidobacterium pseudolongum subsp. globosum</name>
    <dbReference type="NCBI Taxonomy" id="1690"/>
    <lineage>
        <taxon>Bacteria</taxon>
        <taxon>Bacillati</taxon>
        <taxon>Actinomycetota</taxon>
        <taxon>Actinomycetes</taxon>
        <taxon>Bifidobacteriales</taxon>
        <taxon>Bifidobacteriaceae</taxon>
        <taxon>Bifidobacterium</taxon>
    </lineage>
</organism>
<proteinExistence type="predicted"/>
<evidence type="ECO:0008006" key="5">
    <source>
        <dbReference type="Google" id="ProtNLM"/>
    </source>
</evidence>
<evidence type="ECO:0000256" key="1">
    <source>
        <dbReference type="SAM" id="MobiDB-lite"/>
    </source>
</evidence>
<protein>
    <recommendedName>
        <fullName evidence="5">Membrane associated protein</fullName>
    </recommendedName>
</protein>
<feature type="transmembrane region" description="Helical" evidence="2">
    <location>
        <begin position="124"/>
        <end position="144"/>
    </location>
</feature>
<evidence type="ECO:0000256" key="2">
    <source>
        <dbReference type="SAM" id="Phobius"/>
    </source>
</evidence>
<keyword evidence="2" id="KW-0812">Transmembrane</keyword>
<feature type="region of interest" description="Disordered" evidence="1">
    <location>
        <begin position="224"/>
        <end position="243"/>
    </location>
</feature>
<feature type="region of interest" description="Disordered" evidence="1">
    <location>
        <begin position="327"/>
        <end position="407"/>
    </location>
</feature>
<gene>
    <name evidence="3" type="ORF">PG2017B_0401</name>
</gene>
<feature type="compositionally biased region" description="Low complexity" evidence="1">
    <location>
        <begin position="338"/>
        <end position="348"/>
    </location>
</feature>